<dbReference type="Gene3D" id="2.30.29.30">
    <property type="entry name" value="Pleckstrin-homology domain (PH domain)/Phosphotyrosine-binding domain (PTB)"/>
    <property type="match status" value="1"/>
</dbReference>
<evidence type="ECO:0000313" key="4">
    <source>
        <dbReference type="Proteomes" id="UP000030653"/>
    </source>
</evidence>
<dbReference type="STRING" id="1858805.M5GA62"/>
<dbReference type="RefSeq" id="XP_040627665.1">
    <property type="nucleotide sequence ID" value="XM_040775868.1"/>
</dbReference>
<evidence type="ECO:0000259" key="2">
    <source>
        <dbReference type="Pfam" id="PF07933"/>
    </source>
</evidence>
<dbReference type="HOGENOM" id="CLU_069884_2_1_1"/>
<evidence type="ECO:0000313" key="3">
    <source>
        <dbReference type="EMBL" id="EJU00768.1"/>
    </source>
</evidence>
<organism evidence="3 4">
    <name type="scientific">Dacryopinax primogenitus (strain DJM 731)</name>
    <name type="common">Brown rot fungus</name>
    <dbReference type="NCBI Taxonomy" id="1858805"/>
    <lineage>
        <taxon>Eukaryota</taxon>
        <taxon>Fungi</taxon>
        <taxon>Dikarya</taxon>
        <taxon>Basidiomycota</taxon>
        <taxon>Agaricomycotina</taxon>
        <taxon>Dacrymycetes</taxon>
        <taxon>Dacrymycetales</taxon>
        <taxon>Dacrymycetaceae</taxon>
        <taxon>Dacryopinax</taxon>
    </lineage>
</organism>
<accession>M5GA62</accession>
<protein>
    <submittedName>
        <fullName evidence="3">Adaptin ear-binding coat-associated protein 1 NECAP-1</fullName>
    </submittedName>
</protein>
<dbReference type="GO" id="GO:0030125">
    <property type="term" value="C:clathrin vesicle coat"/>
    <property type="evidence" value="ECO:0007669"/>
    <property type="project" value="TreeGrafter"/>
</dbReference>
<feature type="domain" description="NECAP PHear" evidence="2">
    <location>
        <begin position="5"/>
        <end position="160"/>
    </location>
</feature>
<dbReference type="InterPro" id="IPR012466">
    <property type="entry name" value="NECAP_PHear"/>
</dbReference>
<dbReference type="GO" id="GO:0006897">
    <property type="term" value="P:endocytosis"/>
    <property type="evidence" value="ECO:0007669"/>
    <property type="project" value="InterPro"/>
</dbReference>
<dbReference type="EMBL" id="JH795866">
    <property type="protein sequence ID" value="EJU00768.1"/>
    <property type="molecule type" value="Genomic_DNA"/>
</dbReference>
<name>M5GA62_DACPD</name>
<dbReference type="PANTHER" id="PTHR12847:SF9">
    <property type="entry name" value="NECAP-LIKE PROTEIN CG9132"/>
    <property type="match status" value="1"/>
</dbReference>
<feature type="region of interest" description="Disordered" evidence="1">
    <location>
        <begin position="160"/>
        <end position="199"/>
    </location>
</feature>
<dbReference type="Pfam" id="PF07933">
    <property type="entry name" value="DUF1681"/>
    <property type="match status" value="1"/>
</dbReference>
<sequence>MDDIIESILFIARNVNVFKIPPRASNEGYRAADWVVEKPLWNGRLKVIERGEQCIIILEDPNTGELFAQAPYDKTGAAVEAVLDSSRYFVFRVEGEGGRKAYIGVGFEERTESFDFNVALQDYVKRAKAATDPTSTIVAAVHEPPPDFSLKEGQTMTIKIPGKDGRKTAGTSASTSGGIGGGFGLLPPPPASGGIRRQK</sequence>
<dbReference type="OrthoDB" id="10265489at2759"/>
<dbReference type="GeneID" id="63690930"/>
<dbReference type="Proteomes" id="UP000030653">
    <property type="component" value="Unassembled WGS sequence"/>
</dbReference>
<dbReference type="OMA" id="NEGHRAQ"/>
<dbReference type="AlphaFoldDB" id="M5GA62"/>
<keyword evidence="4" id="KW-1185">Reference proteome</keyword>
<dbReference type="InterPro" id="IPR011993">
    <property type="entry name" value="PH-like_dom_sf"/>
</dbReference>
<gene>
    <name evidence="3" type="ORF">DACRYDRAFT_68275</name>
</gene>
<dbReference type="CDD" id="cd13228">
    <property type="entry name" value="PHear_NECAP"/>
    <property type="match status" value="1"/>
</dbReference>
<reference evidence="3 4" key="1">
    <citation type="journal article" date="2012" name="Science">
        <title>The Paleozoic origin of enzymatic lignin decomposition reconstructed from 31 fungal genomes.</title>
        <authorList>
            <person name="Floudas D."/>
            <person name="Binder M."/>
            <person name="Riley R."/>
            <person name="Barry K."/>
            <person name="Blanchette R.A."/>
            <person name="Henrissat B."/>
            <person name="Martinez A.T."/>
            <person name="Otillar R."/>
            <person name="Spatafora J.W."/>
            <person name="Yadav J.S."/>
            <person name="Aerts A."/>
            <person name="Benoit I."/>
            <person name="Boyd A."/>
            <person name="Carlson A."/>
            <person name="Copeland A."/>
            <person name="Coutinho P.M."/>
            <person name="de Vries R.P."/>
            <person name="Ferreira P."/>
            <person name="Findley K."/>
            <person name="Foster B."/>
            <person name="Gaskell J."/>
            <person name="Glotzer D."/>
            <person name="Gorecki P."/>
            <person name="Heitman J."/>
            <person name="Hesse C."/>
            <person name="Hori C."/>
            <person name="Igarashi K."/>
            <person name="Jurgens J.A."/>
            <person name="Kallen N."/>
            <person name="Kersten P."/>
            <person name="Kohler A."/>
            <person name="Kuees U."/>
            <person name="Kumar T.K.A."/>
            <person name="Kuo A."/>
            <person name="LaButti K."/>
            <person name="Larrondo L.F."/>
            <person name="Lindquist E."/>
            <person name="Ling A."/>
            <person name="Lombard V."/>
            <person name="Lucas S."/>
            <person name="Lundell T."/>
            <person name="Martin R."/>
            <person name="McLaughlin D.J."/>
            <person name="Morgenstern I."/>
            <person name="Morin E."/>
            <person name="Murat C."/>
            <person name="Nagy L.G."/>
            <person name="Nolan M."/>
            <person name="Ohm R.A."/>
            <person name="Patyshakuliyeva A."/>
            <person name="Rokas A."/>
            <person name="Ruiz-Duenas F.J."/>
            <person name="Sabat G."/>
            <person name="Salamov A."/>
            <person name="Samejima M."/>
            <person name="Schmutz J."/>
            <person name="Slot J.C."/>
            <person name="St John F."/>
            <person name="Stenlid J."/>
            <person name="Sun H."/>
            <person name="Sun S."/>
            <person name="Syed K."/>
            <person name="Tsang A."/>
            <person name="Wiebenga A."/>
            <person name="Young D."/>
            <person name="Pisabarro A."/>
            <person name="Eastwood D.C."/>
            <person name="Martin F."/>
            <person name="Cullen D."/>
            <person name="Grigoriev I.V."/>
            <person name="Hibbett D.S."/>
        </authorList>
    </citation>
    <scope>NUCLEOTIDE SEQUENCE [LARGE SCALE GENOMIC DNA]</scope>
    <source>
        <strain evidence="3 4">DJM-731 SS1</strain>
    </source>
</reference>
<proteinExistence type="predicted"/>
<evidence type="ECO:0000256" key="1">
    <source>
        <dbReference type="SAM" id="MobiDB-lite"/>
    </source>
</evidence>
<dbReference type="PANTHER" id="PTHR12847">
    <property type="entry name" value="ATP-BINDING CASSETTE ABC TRANSPORTER-RELATED"/>
    <property type="match status" value="1"/>
</dbReference>
<dbReference type="SUPFAM" id="SSF50729">
    <property type="entry name" value="PH domain-like"/>
    <property type="match status" value="1"/>
</dbReference>